<gene>
    <name evidence="1" type="ORF">Pfl04_32240</name>
</gene>
<dbReference type="AlphaFoldDB" id="A0A8J3M162"/>
<dbReference type="EMBL" id="BONU01000022">
    <property type="protein sequence ID" value="GIG74820.1"/>
    <property type="molecule type" value="Genomic_DNA"/>
</dbReference>
<keyword evidence="2" id="KW-1185">Reference proteome</keyword>
<accession>A0A8J3M162</accession>
<protein>
    <submittedName>
        <fullName evidence="1">Uncharacterized protein</fullName>
    </submittedName>
</protein>
<comment type="caution">
    <text evidence="1">The sequence shown here is derived from an EMBL/GenBank/DDBJ whole genome shotgun (WGS) entry which is preliminary data.</text>
</comment>
<evidence type="ECO:0000313" key="2">
    <source>
        <dbReference type="Proteomes" id="UP000653674"/>
    </source>
</evidence>
<reference evidence="1" key="1">
    <citation type="submission" date="2021-01" db="EMBL/GenBank/DDBJ databases">
        <title>Whole genome shotgun sequence of Planosporangium flavigriseum NBRC 105377.</title>
        <authorList>
            <person name="Komaki H."/>
            <person name="Tamura T."/>
        </authorList>
    </citation>
    <scope>NUCLEOTIDE SEQUENCE</scope>
    <source>
        <strain evidence="1">NBRC 105377</strain>
    </source>
</reference>
<proteinExistence type="predicted"/>
<sequence>MRLVTRSLPAPRLQRGYSQVAWEGAGAEIIEASPAANQSGSNCADFTVGLSHVFELSLIRQYLSAVVMGRRGDVFCDPTPSPLATVGPPLLPAKPTPYVAPLDPQQREILLVGAYAVWLPRSGPGRNGMDLSDITTVVAHDAAGNVVAQLT</sequence>
<evidence type="ECO:0000313" key="1">
    <source>
        <dbReference type="EMBL" id="GIG74820.1"/>
    </source>
</evidence>
<dbReference type="Proteomes" id="UP000653674">
    <property type="component" value="Unassembled WGS sequence"/>
</dbReference>
<name>A0A8J3M162_9ACTN</name>
<organism evidence="1 2">
    <name type="scientific">Planosporangium flavigriseum</name>
    <dbReference type="NCBI Taxonomy" id="373681"/>
    <lineage>
        <taxon>Bacteria</taxon>
        <taxon>Bacillati</taxon>
        <taxon>Actinomycetota</taxon>
        <taxon>Actinomycetes</taxon>
        <taxon>Micromonosporales</taxon>
        <taxon>Micromonosporaceae</taxon>
        <taxon>Planosporangium</taxon>
    </lineage>
</organism>